<gene>
    <name evidence="1" type="ORF">G8D99_07575</name>
</gene>
<protein>
    <recommendedName>
        <fullName evidence="3">Sulfurtransferase complex subunit TusB</fullName>
    </recommendedName>
</protein>
<dbReference type="AlphaFoldDB" id="A0A6G8S415"/>
<evidence type="ECO:0008006" key="3">
    <source>
        <dbReference type="Google" id="ProtNLM"/>
    </source>
</evidence>
<dbReference type="EMBL" id="CP049916">
    <property type="protein sequence ID" value="QIO08885.1"/>
    <property type="molecule type" value="Genomic_DNA"/>
</dbReference>
<reference evidence="1 2" key="1">
    <citation type="submission" date="2020-03" db="EMBL/GenBank/DDBJ databases">
        <authorList>
            <person name="Zhu W."/>
        </authorList>
    </citation>
    <scope>NUCLEOTIDE SEQUENCE [LARGE SCALE GENOMIC DNA]</scope>
    <source>
        <strain evidence="1 2">185</strain>
    </source>
</reference>
<dbReference type="SUPFAM" id="SSF75169">
    <property type="entry name" value="DsrEFH-like"/>
    <property type="match status" value="1"/>
</dbReference>
<dbReference type="Pfam" id="PF04077">
    <property type="entry name" value="DsrH"/>
    <property type="match status" value="1"/>
</dbReference>
<dbReference type="GO" id="GO:0002143">
    <property type="term" value="P:tRNA wobble position uridine thiolation"/>
    <property type="evidence" value="ECO:0007669"/>
    <property type="project" value="InterPro"/>
</dbReference>
<dbReference type="KEGG" id="alj:G8D99_07575"/>
<keyword evidence="2" id="KW-1185">Reference proteome</keyword>
<dbReference type="GO" id="GO:0005737">
    <property type="term" value="C:cytoplasm"/>
    <property type="evidence" value="ECO:0007669"/>
    <property type="project" value="InterPro"/>
</dbReference>
<dbReference type="RefSeq" id="WP_166324028.1">
    <property type="nucleotide sequence ID" value="NZ_CP049916.1"/>
</dbReference>
<proteinExistence type="predicted"/>
<evidence type="ECO:0000313" key="1">
    <source>
        <dbReference type="EMBL" id="QIO08885.1"/>
    </source>
</evidence>
<name>A0A6G8S415_9GAMM</name>
<dbReference type="InterPro" id="IPR027396">
    <property type="entry name" value="DsrEFH-like"/>
</dbReference>
<dbReference type="InterPro" id="IPR007215">
    <property type="entry name" value="Sulphur_relay_TusB/DsrH"/>
</dbReference>
<evidence type="ECO:0000313" key="2">
    <source>
        <dbReference type="Proteomes" id="UP000501939"/>
    </source>
</evidence>
<sequence>MSEKTLYLVQSHFANTQSALSKLNQISTQQDSIVLMGDAVLAADSVQLKNTTQLYMLENDAELFASQPHTDIKIINYAEFSDLVLSFQRCISLK</sequence>
<dbReference type="Gene3D" id="3.40.1260.10">
    <property type="entry name" value="DsrEFH-like"/>
    <property type="match status" value="1"/>
</dbReference>
<accession>A0A6G8S415</accession>
<dbReference type="Proteomes" id="UP000501939">
    <property type="component" value="Chromosome"/>
</dbReference>
<organism evidence="1 2">
    <name type="scientific">Acinetobacter lanii</name>
    <dbReference type="NCBI Taxonomy" id="2715163"/>
    <lineage>
        <taxon>Bacteria</taxon>
        <taxon>Pseudomonadati</taxon>
        <taxon>Pseudomonadota</taxon>
        <taxon>Gammaproteobacteria</taxon>
        <taxon>Moraxellales</taxon>
        <taxon>Moraxellaceae</taxon>
        <taxon>Acinetobacter</taxon>
    </lineage>
</organism>